<dbReference type="AlphaFoldDB" id="A0A4U9VYM6"/>
<dbReference type="PROSITE" id="PS52016">
    <property type="entry name" value="TONB_DEPENDENT_REC_3"/>
    <property type="match status" value="1"/>
</dbReference>
<proteinExistence type="inferred from homology"/>
<dbReference type="GO" id="GO:0009279">
    <property type="term" value="C:cell outer membrane"/>
    <property type="evidence" value="ECO:0007669"/>
    <property type="project" value="UniProtKB-SubCell"/>
</dbReference>
<evidence type="ECO:0000256" key="5">
    <source>
        <dbReference type="ARBA" id="ARBA00023077"/>
    </source>
</evidence>
<dbReference type="SUPFAM" id="SSF56935">
    <property type="entry name" value="Porins"/>
    <property type="match status" value="1"/>
</dbReference>
<dbReference type="Pfam" id="PF07715">
    <property type="entry name" value="Plug"/>
    <property type="match status" value="1"/>
</dbReference>
<dbReference type="InterPro" id="IPR036942">
    <property type="entry name" value="Beta-barrel_TonB_sf"/>
</dbReference>
<dbReference type="Gene3D" id="2.40.170.20">
    <property type="entry name" value="TonB-dependent receptor, beta-barrel domain"/>
    <property type="match status" value="1"/>
</dbReference>
<keyword evidence="7 8" id="KW-0998">Cell outer membrane</keyword>
<feature type="chain" id="PRO_5020924351" evidence="10">
    <location>
        <begin position="24"/>
        <end position="1062"/>
    </location>
</feature>
<feature type="signal peptide" evidence="10">
    <location>
        <begin position="1"/>
        <end position="23"/>
    </location>
</feature>
<dbReference type="NCBIfam" id="TIGR04057">
    <property type="entry name" value="SusC_RagA_signa"/>
    <property type="match status" value="1"/>
</dbReference>
<gene>
    <name evidence="13" type="ORF">NCTC11429_03782</name>
</gene>
<sequence length="1062" mass="116956">MKEKIIYCCVCSFTALFSMSVKAQVIQVSGRVTSITNGAPISGVTISILGSKAVSQTDGNGQFIIRSPVNGTLHFTAIGFLSKDIALNGNQSLEVKLQERSQELEEVVIVAYGKSSRSELTGSVATIGTGDLQKRTVSNITNALAGMAPGVSVSSGNGQPGSSASIRLRGIGSLSASSEPLLVVDGAAFDGSIGDINVDDIESVSVLKDATSAALYGSRAGNGVIIITTKKGKGALKLEAGVKQGFSQRGIKEYDRVGLYDYYPVVFQAMKNSKMFPNSGTGLSEQEAAQYAVDNVFKSLFYNPFNVPDNQIVDISGKVNPNAGLKYDDFDWYKAIQRTGKRKEANISLSGSNEKTNYFSSLGYLDEEGYLLNSDFRRFSGRMSIDSKVKNWLHLGVNMYGTGSVGKLALDAGSSSGNANAIANPFNFIRGIGPIYPIHAFDPVTGEPIIDSKTGKQYYDYGLHPGAINRPNAASPGRNVIYETMLNHRDNTRFLLGGRAYADITFLKYFTFTPSVSVDISNRNFDYTYNNIVGDGVSYTGLSSATNSMIRSYTFNQILSYKRSFGAHNLSLLAGHENYDYRYKDRNAIKTGQIVEGIPELINYVSNYFIDGRINSNRLESYFAKASYNYHDRYFIDASVRRDGSSIFNPEHRWGTFFSVGGAWMISKEQFIAGHDWINELKLRTSYGQVGNNRLLDKSGNQIFFGHQGLYNLGFSNGSFPGTLLYSLPNPDLTWEISNSFNIGVDFALFSNRVRGALEYYRRGSDQLLMSVPRPLSSAVSFEYRNVGSMYNRGWELSLAADIVKSKDFRWTLTNNLSTFKNEITKMPRETPVITSGSKRWQVGKDFYAFWLRQYAGVDPTDGAALYLPAEGTTEDAIRTVDGQKYVTNSNLAMFNYSGSAIPKWSGSVQNDFEYRGVGLSFLMTYQLGGKVYDSQYAALMNTSSYGKSYHADALDAWTTTNKGSRIPRLDQGNSANINAASTRWLIDASYLSIRNVNLYYRLPGRWLDKVGLDAARITASGENLQLFSKRQGLNPTEQFDGTNSTTYLPTRIWSLGLNASF</sequence>
<dbReference type="EMBL" id="LR590484">
    <property type="protein sequence ID" value="VTR48921.1"/>
    <property type="molecule type" value="Genomic_DNA"/>
</dbReference>
<accession>A0A4U9VYM6</accession>
<evidence type="ECO:0000313" key="14">
    <source>
        <dbReference type="Proteomes" id="UP000308196"/>
    </source>
</evidence>
<feature type="domain" description="TonB-dependent receptor-like beta-barrel" evidence="11">
    <location>
        <begin position="457"/>
        <end position="1025"/>
    </location>
</feature>
<evidence type="ECO:0000256" key="1">
    <source>
        <dbReference type="ARBA" id="ARBA00004571"/>
    </source>
</evidence>
<evidence type="ECO:0000256" key="2">
    <source>
        <dbReference type="ARBA" id="ARBA00022448"/>
    </source>
</evidence>
<dbReference type="Pfam" id="PF13715">
    <property type="entry name" value="CarbopepD_reg_2"/>
    <property type="match status" value="1"/>
</dbReference>
<dbReference type="Proteomes" id="UP000308196">
    <property type="component" value="Chromosome"/>
</dbReference>
<keyword evidence="13" id="KW-0675">Receptor</keyword>
<keyword evidence="3 8" id="KW-1134">Transmembrane beta strand</keyword>
<dbReference type="GeneID" id="78464425"/>
<dbReference type="InterPro" id="IPR008969">
    <property type="entry name" value="CarboxyPept-like_regulatory"/>
</dbReference>
<evidence type="ECO:0000259" key="11">
    <source>
        <dbReference type="Pfam" id="PF00593"/>
    </source>
</evidence>
<keyword evidence="4 8" id="KW-0812">Transmembrane</keyword>
<evidence type="ECO:0000259" key="12">
    <source>
        <dbReference type="Pfam" id="PF07715"/>
    </source>
</evidence>
<keyword evidence="5 9" id="KW-0798">TonB box</keyword>
<dbReference type="Gene3D" id="2.60.40.1120">
    <property type="entry name" value="Carboxypeptidase-like, regulatory domain"/>
    <property type="match status" value="1"/>
</dbReference>
<evidence type="ECO:0000256" key="10">
    <source>
        <dbReference type="SAM" id="SignalP"/>
    </source>
</evidence>
<dbReference type="InterPro" id="IPR023997">
    <property type="entry name" value="TonB-dep_OMP_SusC/RagA_CS"/>
</dbReference>
<dbReference type="KEGG" id="stha:NCTC11429_03782"/>
<reference evidence="13 14" key="1">
    <citation type="submission" date="2019-05" db="EMBL/GenBank/DDBJ databases">
        <authorList>
            <consortium name="Pathogen Informatics"/>
        </authorList>
    </citation>
    <scope>NUCLEOTIDE SEQUENCE [LARGE SCALE GENOMIC DNA]</scope>
    <source>
        <strain evidence="13 14">NCTC11429</strain>
    </source>
</reference>
<evidence type="ECO:0000256" key="7">
    <source>
        <dbReference type="ARBA" id="ARBA00023237"/>
    </source>
</evidence>
<dbReference type="STRING" id="1123265.GCA_000686625_04613"/>
<name>A0A4U9VYM6_9SPHI</name>
<dbReference type="InterPro" id="IPR000531">
    <property type="entry name" value="Beta-barrel_TonB"/>
</dbReference>
<evidence type="ECO:0000256" key="6">
    <source>
        <dbReference type="ARBA" id="ARBA00023136"/>
    </source>
</evidence>
<dbReference type="Pfam" id="PF00593">
    <property type="entry name" value="TonB_dep_Rec_b-barrel"/>
    <property type="match status" value="1"/>
</dbReference>
<keyword evidence="10" id="KW-0732">Signal</keyword>
<organism evidence="13 14">
    <name type="scientific">Sphingobacterium thalpophilum</name>
    <dbReference type="NCBI Taxonomy" id="259"/>
    <lineage>
        <taxon>Bacteria</taxon>
        <taxon>Pseudomonadati</taxon>
        <taxon>Bacteroidota</taxon>
        <taxon>Sphingobacteriia</taxon>
        <taxon>Sphingobacteriales</taxon>
        <taxon>Sphingobacteriaceae</taxon>
        <taxon>Sphingobacterium</taxon>
    </lineage>
</organism>
<dbReference type="InterPro" id="IPR039426">
    <property type="entry name" value="TonB-dep_rcpt-like"/>
</dbReference>
<evidence type="ECO:0000256" key="9">
    <source>
        <dbReference type="RuleBase" id="RU003357"/>
    </source>
</evidence>
<feature type="domain" description="TonB-dependent receptor plug" evidence="12">
    <location>
        <begin position="118"/>
        <end position="224"/>
    </location>
</feature>
<dbReference type="SUPFAM" id="SSF49464">
    <property type="entry name" value="Carboxypeptidase regulatory domain-like"/>
    <property type="match status" value="1"/>
</dbReference>
<protein>
    <submittedName>
        <fullName evidence="13">Outer membrane cobalamin receptor protein</fullName>
    </submittedName>
</protein>
<comment type="similarity">
    <text evidence="8 9">Belongs to the TonB-dependent receptor family.</text>
</comment>
<dbReference type="InterPro" id="IPR012910">
    <property type="entry name" value="Plug_dom"/>
</dbReference>
<dbReference type="InterPro" id="IPR023996">
    <property type="entry name" value="TonB-dep_OMP_SusC/RagA"/>
</dbReference>
<evidence type="ECO:0000256" key="4">
    <source>
        <dbReference type="ARBA" id="ARBA00022692"/>
    </source>
</evidence>
<dbReference type="InterPro" id="IPR037066">
    <property type="entry name" value="Plug_dom_sf"/>
</dbReference>
<dbReference type="Gene3D" id="2.170.130.10">
    <property type="entry name" value="TonB-dependent receptor, plug domain"/>
    <property type="match status" value="1"/>
</dbReference>
<keyword evidence="2 8" id="KW-0813">Transport</keyword>
<evidence type="ECO:0000256" key="3">
    <source>
        <dbReference type="ARBA" id="ARBA00022452"/>
    </source>
</evidence>
<comment type="subcellular location">
    <subcellularLocation>
        <location evidence="1 8">Cell outer membrane</location>
        <topology evidence="1 8">Multi-pass membrane protein</topology>
    </subcellularLocation>
</comment>
<dbReference type="RefSeq" id="WP_028071202.1">
    <property type="nucleotide sequence ID" value="NZ_LR590484.1"/>
</dbReference>
<keyword evidence="6 8" id="KW-0472">Membrane</keyword>
<evidence type="ECO:0000256" key="8">
    <source>
        <dbReference type="PROSITE-ProRule" id="PRU01360"/>
    </source>
</evidence>
<dbReference type="NCBIfam" id="TIGR04056">
    <property type="entry name" value="OMP_RagA_SusC"/>
    <property type="match status" value="1"/>
</dbReference>
<evidence type="ECO:0000313" key="13">
    <source>
        <dbReference type="EMBL" id="VTR48921.1"/>
    </source>
</evidence>